<dbReference type="PANTHER" id="PTHR35490">
    <property type="entry name" value="BACTERIOPHAGE N4 ADSORPTION B PROTEIN"/>
    <property type="match status" value="1"/>
</dbReference>
<sequence>MPTFSAIALDRLLEPGGSRPVDRSASNSMPLPNSQKGRNANAPSSFPPSPYIINHKRRGPRLLKSTSEASILAEQNVLHDCEKPNGKSSDTVVVRKELGDSVYHFEFDSSNNGDFGTGHRESGSSSITNDLQVPTMNSQRGLEIEDFFDPNESMSFASITDVEDNAGADLSMKYSSPGEFFDAWEGNLGLVFCQFLLQ</sequence>
<dbReference type="EMBL" id="SDMP01000021">
    <property type="protein sequence ID" value="RYQ80065.1"/>
    <property type="molecule type" value="Genomic_DNA"/>
</dbReference>
<organism evidence="2 3">
    <name type="scientific">Arachis hypogaea</name>
    <name type="common">Peanut</name>
    <dbReference type="NCBI Taxonomy" id="3818"/>
    <lineage>
        <taxon>Eukaryota</taxon>
        <taxon>Viridiplantae</taxon>
        <taxon>Streptophyta</taxon>
        <taxon>Embryophyta</taxon>
        <taxon>Tracheophyta</taxon>
        <taxon>Spermatophyta</taxon>
        <taxon>Magnoliopsida</taxon>
        <taxon>eudicotyledons</taxon>
        <taxon>Gunneridae</taxon>
        <taxon>Pentapetalae</taxon>
        <taxon>rosids</taxon>
        <taxon>fabids</taxon>
        <taxon>Fabales</taxon>
        <taxon>Fabaceae</taxon>
        <taxon>Papilionoideae</taxon>
        <taxon>50 kb inversion clade</taxon>
        <taxon>dalbergioids sensu lato</taxon>
        <taxon>Dalbergieae</taxon>
        <taxon>Pterocarpus clade</taxon>
        <taxon>Arachis</taxon>
    </lineage>
</organism>
<dbReference type="AlphaFoldDB" id="A0A444WRM5"/>
<evidence type="ECO:0000256" key="1">
    <source>
        <dbReference type="SAM" id="MobiDB-lite"/>
    </source>
</evidence>
<name>A0A444WRM5_ARAHY</name>
<evidence type="ECO:0000313" key="3">
    <source>
        <dbReference type="Proteomes" id="UP000289738"/>
    </source>
</evidence>
<proteinExistence type="predicted"/>
<dbReference type="PANTHER" id="PTHR35490:SF2">
    <property type="entry name" value="BACTERIOPHAGE N4 ADSORPTION B PROTEIN"/>
    <property type="match status" value="1"/>
</dbReference>
<keyword evidence="3" id="KW-1185">Reference proteome</keyword>
<evidence type="ECO:0000313" key="2">
    <source>
        <dbReference type="EMBL" id="RYQ80065.1"/>
    </source>
</evidence>
<comment type="caution">
    <text evidence="2">The sequence shown here is derived from an EMBL/GenBank/DDBJ whole genome shotgun (WGS) entry which is preliminary data.</text>
</comment>
<gene>
    <name evidence="2" type="ORF">Ahy_Scaffold1g106724</name>
</gene>
<feature type="region of interest" description="Disordered" evidence="1">
    <location>
        <begin position="9"/>
        <end position="58"/>
    </location>
</feature>
<reference evidence="2 3" key="1">
    <citation type="submission" date="2019-01" db="EMBL/GenBank/DDBJ databases">
        <title>Sequencing of cultivated peanut Arachis hypogaea provides insights into genome evolution and oil improvement.</title>
        <authorList>
            <person name="Chen X."/>
        </authorList>
    </citation>
    <scope>NUCLEOTIDE SEQUENCE [LARGE SCALE GENOMIC DNA]</scope>
    <source>
        <strain evidence="3">cv. Fuhuasheng</strain>
        <tissue evidence="2">Leaves</tissue>
    </source>
</reference>
<feature type="compositionally biased region" description="Polar residues" evidence="1">
    <location>
        <begin position="24"/>
        <end position="42"/>
    </location>
</feature>
<accession>A0A444WRM5</accession>
<protein>
    <submittedName>
        <fullName evidence="2">Uncharacterized protein</fullName>
    </submittedName>
</protein>
<dbReference type="Proteomes" id="UP000289738">
    <property type="component" value="Unassembled WGS sequence"/>
</dbReference>